<evidence type="ECO:0000256" key="3">
    <source>
        <dbReference type="HAMAP-Rule" id="MF_01467"/>
    </source>
</evidence>
<comment type="subunit">
    <text evidence="3">Homodimer.</text>
</comment>
<dbReference type="AlphaFoldDB" id="A0A832VXX4"/>
<evidence type="ECO:0000313" key="5">
    <source>
        <dbReference type="EMBL" id="HIH70277.1"/>
    </source>
</evidence>
<dbReference type="GO" id="GO:0005737">
    <property type="term" value="C:cytoplasm"/>
    <property type="evidence" value="ECO:0007669"/>
    <property type="project" value="UniProtKB-SubCell"/>
</dbReference>
<dbReference type="Gene3D" id="3.40.50.2020">
    <property type="match status" value="1"/>
</dbReference>
<keyword evidence="1 3" id="KW-0808">Transferase</keyword>
<comment type="pathway">
    <text evidence="3">Purine metabolism; IMP biosynthesis via salvage pathway; IMP from hypoxanthine: step 1/1.</text>
</comment>
<comment type="function">
    <text evidence="3">Catalyzes a salvage reaction resulting in the formation of IMP that is energically less costly than de novo synthesis.</text>
</comment>
<comment type="catalytic activity">
    <reaction evidence="3">
        <text>IMP + diphosphate = hypoxanthine + 5-phospho-alpha-D-ribose 1-diphosphate</text>
        <dbReference type="Rhea" id="RHEA:17973"/>
        <dbReference type="ChEBI" id="CHEBI:17368"/>
        <dbReference type="ChEBI" id="CHEBI:33019"/>
        <dbReference type="ChEBI" id="CHEBI:58017"/>
        <dbReference type="ChEBI" id="CHEBI:58053"/>
        <dbReference type="EC" id="2.4.2.8"/>
    </reaction>
</comment>
<dbReference type="PANTHER" id="PTHR43864:SF1">
    <property type="entry name" value="XANTHINE PHOSPHORIBOSYLTRANSFERASE"/>
    <property type="match status" value="1"/>
</dbReference>
<dbReference type="GO" id="GO:0004422">
    <property type="term" value="F:hypoxanthine phosphoribosyltransferase activity"/>
    <property type="evidence" value="ECO:0007669"/>
    <property type="project" value="UniProtKB-UniRule"/>
</dbReference>
<dbReference type="CDD" id="cd06223">
    <property type="entry name" value="PRTases_typeI"/>
    <property type="match status" value="1"/>
</dbReference>
<organism evidence="5 6">
    <name type="scientific">Methermicoccus shengliensis</name>
    <dbReference type="NCBI Taxonomy" id="660064"/>
    <lineage>
        <taxon>Archaea</taxon>
        <taxon>Methanobacteriati</taxon>
        <taxon>Methanobacteriota</taxon>
        <taxon>Stenosarchaea group</taxon>
        <taxon>Methanomicrobia</taxon>
        <taxon>Methanosarcinales</taxon>
        <taxon>Methermicoccaceae</taxon>
        <taxon>Methermicoccus</taxon>
    </lineage>
</organism>
<feature type="domain" description="Phosphoribosyltransferase" evidence="4">
    <location>
        <begin position="42"/>
        <end position="162"/>
    </location>
</feature>
<dbReference type="NCBIfam" id="NF040646">
    <property type="entry name" value="HPT_Archaea"/>
    <property type="match status" value="1"/>
</dbReference>
<dbReference type="Pfam" id="PF00156">
    <property type="entry name" value="Pribosyltran"/>
    <property type="match status" value="1"/>
</dbReference>
<dbReference type="Proteomes" id="UP000600363">
    <property type="component" value="Unassembled WGS sequence"/>
</dbReference>
<dbReference type="NCBIfam" id="NF002635">
    <property type="entry name" value="PRK02304.1-4"/>
    <property type="match status" value="1"/>
</dbReference>
<dbReference type="EC" id="2.4.2.8" evidence="3"/>
<dbReference type="GO" id="GO:0006166">
    <property type="term" value="P:purine ribonucleoside salvage"/>
    <property type="evidence" value="ECO:0007669"/>
    <property type="project" value="UniProtKB-KW"/>
</dbReference>
<reference evidence="5" key="1">
    <citation type="journal article" date="2020" name="bioRxiv">
        <title>A rank-normalized archaeal taxonomy based on genome phylogeny resolves widespread incomplete and uneven classifications.</title>
        <authorList>
            <person name="Rinke C."/>
            <person name="Chuvochina M."/>
            <person name="Mussig A.J."/>
            <person name="Chaumeil P.-A."/>
            <person name="Waite D.W."/>
            <person name="Whitman W.B."/>
            <person name="Parks D.H."/>
            <person name="Hugenholtz P."/>
        </authorList>
    </citation>
    <scope>NUCLEOTIDE SEQUENCE</scope>
    <source>
        <strain evidence="5">UBA12518</strain>
    </source>
</reference>
<protein>
    <recommendedName>
        <fullName evidence="3">Hypoxanthine/guanine phosphoribosyltransferase</fullName>
        <shortName evidence="3">HGPRTase</shortName>
        <ecNumber evidence="3">2.4.2.8</ecNumber>
    </recommendedName>
</protein>
<dbReference type="InterPro" id="IPR029057">
    <property type="entry name" value="PRTase-like"/>
</dbReference>
<evidence type="ECO:0000256" key="1">
    <source>
        <dbReference type="ARBA" id="ARBA00022679"/>
    </source>
</evidence>
<dbReference type="RefSeq" id="WP_042684603.1">
    <property type="nucleotide sequence ID" value="NZ_DUIH01000021.1"/>
</dbReference>
<dbReference type="GO" id="GO:0032264">
    <property type="term" value="P:IMP salvage"/>
    <property type="evidence" value="ECO:0007669"/>
    <property type="project" value="UniProtKB-UniRule"/>
</dbReference>
<name>A0A832VXX4_9EURY</name>
<dbReference type="SUPFAM" id="SSF53271">
    <property type="entry name" value="PRTase-like"/>
    <property type="match status" value="1"/>
</dbReference>
<proteinExistence type="inferred from homology"/>
<dbReference type="PANTHER" id="PTHR43864">
    <property type="entry name" value="HYPOXANTHINE/GUANINE PHOSPHORIBOSYLTRANSFERASE"/>
    <property type="match status" value="1"/>
</dbReference>
<keyword evidence="3" id="KW-0963">Cytoplasm</keyword>
<keyword evidence="2 3" id="KW-0660">Purine salvage</keyword>
<dbReference type="InterPro" id="IPR000836">
    <property type="entry name" value="PRTase_dom"/>
</dbReference>
<comment type="similarity">
    <text evidence="3">Belongs to the purine/pyrimidine phosphoribosyltransferase family. Archaeal HPRT subfamily.</text>
</comment>
<gene>
    <name evidence="3" type="primary">hpt</name>
    <name evidence="5" type="ORF">HA299_06685</name>
</gene>
<evidence type="ECO:0000256" key="2">
    <source>
        <dbReference type="ARBA" id="ARBA00022726"/>
    </source>
</evidence>
<comment type="caution">
    <text evidence="5">The sequence shown here is derived from an EMBL/GenBank/DDBJ whole genome shotgun (WGS) entry which is preliminary data.</text>
</comment>
<dbReference type="InterPro" id="IPR026597">
    <property type="entry name" value="HGPRTase-like"/>
</dbReference>
<dbReference type="InterPro" id="IPR050118">
    <property type="entry name" value="Pur/Pyrimidine_PRTase"/>
</dbReference>
<evidence type="ECO:0000313" key="6">
    <source>
        <dbReference type="Proteomes" id="UP000600363"/>
    </source>
</evidence>
<accession>A0A832VXX4</accession>
<comment type="subcellular location">
    <subcellularLocation>
        <location evidence="3">Cytoplasm</location>
    </subcellularLocation>
</comment>
<sequence>MLELLRESLKGCPIVMKGGYPYFVHPLTDGVPMIPPHLLREVAGEIARIAHTDVDKIITVEAMGIPIGSALSLHTGIPLCIVRKRSYGLDGEVCIEQHTGYSRSSLYINGIHRGDRLLVVDDVVSTGGTMISLLTALQKMGADVRDVVVVFKRGEGLSRVESTMGRKIKYLLEVEVVDNTLVEVHTQ</sequence>
<dbReference type="UniPathway" id="UPA00591">
    <property type="reaction ID" value="UER00648"/>
</dbReference>
<keyword evidence="3 5" id="KW-0328">Glycosyltransferase</keyword>
<dbReference type="EMBL" id="DUIH01000021">
    <property type="protein sequence ID" value="HIH70277.1"/>
    <property type="molecule type" value="Genomic_DNA"/>
</dbReference>
<comment type="catalytic activity">
    <reaction evidence="3">
        <text>GMP + diphosphate = guanine + 5-phospho-alpha-D-ribose 1-diphosphate</text>
        <dbReference type="Rhea" id="RHEA:25424"/>
        <dbReference type="ChEBI" id="CHEBI:16235"/>
        <dbReference type="ChEBI" id="CHEBI:33019"/>
        <dbReference type="ChEBI" id="CHEBI:58017"/>
        <dbReference type="ChEBI" id="CHEBI:58115"/>
    </reaction>
</comment>
<evidence type="ECO:0000259" key="4">
    <source>
        <dbReference type="Pfam" id="PF00156"/>
    </source>
</evidence>
<dbReference type="HAMAP" id="MF_01467">
    <property type="entry name" value="Hypx_phosphoribosyltr"/>
    <property type="match status" value="1"/>
</dbReference>